<evidence type="ECO:0000313" key="4">
    <source>
        <dbReference type="Proteomes" id="UP000634206"/>
    </source>
</evidence>
<gene>
    <name evidence="3" type="ORF">JIN83_10945</name>
</gene>
<evidence type="ECO:0000256" key="1">
    <source>
        <dbReference type="ARBA" id="ARBA00011738"/>
    </source>
</evidence>
<dbReference type="Pfam" id="PF07876">
    <property type="entry name" value="Dabb"/>
    <property type="match status" value="1"/>
</dbReference>
<keyword evidence="4" id="KW-1185">Reference proteome</keyword>
<name>A0AAE2V9P4_9BACT</name>
<dbReference type="InterPro" id="IPR011008">
    <property type="entry name" value="Dimeric_a/b-barrel"/>
</dbReference>
<dbReference type="PANTHER" id="PTHR33178">
    <property type="match status" value="1"/>
</dbReference>
<dbReference type="SUPFAM" id="SSF54909">
    <property type="entry name" value="Dimeric alpha+beta barrel"/>
    <property type="match status" value="1"/>
</dbReference>
<dbReference type="AlphaFoldDB" id="A0AAE2V9P4"/>
<evidence type="ECO:0000313" key="3">
    <source>
        <dbReference type="EMBL" id="MBK1855478.1"/>
    </source>
</evidence>
<feature type="domain" description="Stress-response A/B barrel" evidence="2">
    <location>
        <begin position="2"/>
        <end position="96"/>
    </location>
</feature>
<comment type="caution">
    <text evidence="3">The sequence shown here is derived from an EMBL/GenBank/DDBJ whole genome shotgun (WGS) entry which is preliminary data.</text>
</comment>
<organism evidence="3 4">
    <name type="scientific">Oceaniferula flava</name>
    <dbReference type="NCBI Taxonomy" id="2800421"/>
    <lineage>
        <taxon>Bacteria</taxon>
        <taxon>Pseudomonadati</taxon>
        <taxon>Verrucomicrobiota</taxon>
        <taxon>Verrucomicrobiia</taxon>
        <taxon>Verrucomicrobiales</taxon>
        <taxon>Verrucomicrobiaceae</taxon>
        <taxon>Oceaniferula</taxon>
    </lineage>
</organism>
<dbReference type="SMART" id="SM00886">
    <property type="entry name" value="Dabb"/>
    <property type="match status" value="1"/>
</dbReference>
<reference evidence="3" key="1">
    <citation type="submission" date="2021-01" db="EMBL/GenBank/DDBJ databases">
        <title>Modified the classification status of verrucomicrobia.</title>
        <authorList>
            <person name="Feng X."/>
        </authorList>
    </citation>
    <scope>NUCLEOTIDE SEQUENCE</scope>
    <source>
        <strain evidence="3">5K15</strain>
    </source>
</reference>
<protein>
    <submittedName>
        <fullName evidence="3">Dabb family protein</fullName>
    </submittedName>
</protein>
<dbReference type="InterPro" id="IPR044662">
    <property type="entry name" value="HS1/DABB1-like"/>
</dbReference>
<comment type="subunit">
    <text evidence="1">Homodimer.</text>
</comment>
<evidence type="ECO:0000259" key="2">
    <source>
        <dbReference type="PROSITE" id="PS51502"/>
    </source>
</evidence>
<dbReference type="EMBL" id="JAENIG010000006">
    <property type="protein sequence ID" value="MBK1855478.1"/>
    <property type="molecule type" value="Genomic_DNA"/>
</dbReference>
<dbReference type="InterPro" id="IPR013097">
    <property type="entry name" value="Dabb"/>
</dbReference>
<sequence length="98" mass="11376">MTRHFGVFQFKPEITQEQIDESFEALVDLKNKIPGLQSVEHGPYKSDEGLNDGFTHGFIMTFDTAEDRDNYLPHPDHLKVVDLVQPRLERLVVFDFDL</sequence>
<dbReference type="PANTHER" id="PTHR33178:SF10">
    <property type="entry name" value="STRESS-RESPONSE A_B BARREL DOMAIN-CONTAINING PROTEIN"/>
    <property type="match status" value="1"/>
</dbReference>
<accession>A0AAE2V9P4</accession>
<dbReference type="Gene3D" id="3.30.70.100">
    <property type="match status" value="1"/>
</dbReference>
<dbReference type="RefSeq" id="WP_309490090.1">
    <property type="nucleotide sequence ID" value="NZ_JAENIG010000006.1"/>
</dbReference>
<dbReference type="PROSITE" id="PS51502">
    <property type="entry name" value="S_R_A_B_BARREL"/>
    <property type="match status" value="1"/>
</dbReference>
<proteinExistence type="predicted"/>
<dbReference type="Proteomes" id="UP000634206">
    <property type="component" value="Unassembled WGS sequence"/>
</dbReference>